<dbReference type="OrthoDB" id="9812438at2"/>
<evidence type="ECO:0000313" key="14">
    <source>
        <dbReference type="Proteomes" id="UP000295807"/>
    </source>
</evidence>
<keyword evidence="10" id="KW-0129">CBS domain</keyword>
<dbReference type="GO" id="GO:0005254">
    <property type="term" value="F:chloride channel activity"/>
    <property type="evidence" value="ECO:0007669"/>
    <property type="project" value="UniProtKB-KW"/>
</dbReference>
<feature type="transmembrane region" description="Helical" evidence="11">
    <location>
        <begin position="333"/>
        <end position="351"/>
    </location>
</feature>
<dbReference type="Proteomes" id="UP000295807">
    <property type="component" value="Unassembled WGS sequence"/>
</dbReference>
<feature type="transmembrane region" description="Helical" evidence="11">
    <location>
        <begin position="224"/>
        <end position="243"/>
    </location>
</feature>
<dbReference type="SUPFAM" id="SSF81340">
    <property type="entry name" value="Clc chloride channel"/>
    <property type="match status" value="1"/>
</dbReference>
<evidence type="ECO:0000256" key="7">
    <source>
        <dbReference type="ARBA" id="ARBA00023173"/>
    </source>
</evidence>
<keyword evidence="2" id="KW-0813">Transport</keyword>
<keyword evidence="5" id="KW-0406">Ion transport</keyword>
<dbReference type="Gene3D" id="3.10.580.10">
    <property type="entry name" value="CBS-domain"/>
    <property type="match status" value="1"/>
</dbReference>
<dbReference type="Pfam" id="PF00571">
    <property type="entry name" value="CBS"/>
    <property type="match status" value="1"/>
</dbReference>
<dbReference type="PRINTS" id="PR00762">
    <property type="entry name" value="CLCHANNEL"/>
</dbReference>
<evidence type="ECO:0000313" key="13">
    <source>
        <dbReference type="EMBL" id="TCS85150.1"/>
    </source>
</evidence>
<dbReference type="SUPFAM" id="SSF54631">
    <property type="entry name" value="CBS-domain pair"/>
    <property type="match status" value="1"/>
</dbReference>
<accession>A0A4R3KLU0</accession>
<dbReference type="EMBL" id="SMAD01000014">
    <property type="protein sequence ID" value="TCS85150.1"/>
    <property type="molecule type" value="Genomic_DNA"/>
</dbReference>
<dbReference type="InterPro" id="IPR000644">
    <property type="entry name" value="CBS_dom"/>
</dbReference>
<evidence type="ECO:0000256" key="6">
    <source>
        <dbReference type="ARBA" id="ARBA00023136"/>
    </source>
</evidence>
<keyword evidence="3 11" id="KW-0812">Transmembrane</keyword>
<comment type="caution">
    <text evidence="13">The sequence shown here is derived from an EMBL/GenBank/DDBJ whole genome shotgun (WGS) entry which is preliminary data.</text>
</comment>
<protein>
    <submittedName>
        <fullName evidence="13">H+/Cl-antiporter ClcA</fullName>
    </submittedName>
</protein>
<feature type="transmembrane region" description="Helical" evidence="11">
    <location>
        <begin position="41"/>
        <end position="69"/>
    </location>
</feature>
<evidence type="ECO:0000256" key="11">
    <source>
        <dbReference type="SAM" id="Phobius"/>
    </source>
</evidence>
<evidence type="ECO:0000256" key="4">
    <source>
        <dbReference type="ARBA" id="ARBA00022989"/>
    </source>
</evidence>
<keyword evidence="9" id="KW-0407">Ion channel</keyword>
<dbReference type="CDD" id="cd00400">
    <property type="entry name" value="Voltage_gated_ClC"/>
    <property type="match status" value="1"/>
</dbReference>
<dbReference type="Gene3D" id="1.10.3080.10">
    <property type="entry name" value="Clc chloride channel"/>
    <property type="match status" value="1"/>
</dbReference>
<evidence type="ECO:0000256" key="5">
    <source>
        <dbReference type="ARBA" id="ARBA00023065"/>
    </source>
</evidence>
<evidence type="ECO:0000256" key="8">
    <source>
        <dbReference type="ARBA" id="ARBA00023214"/>
    </source>
</evidence>
<dbReference type="PANTHER" id="PTHR43427:SF6">
    <property type="entry name" value="CHLORIDE CHANNEL PROTEIN CLC-E"/>
    <property type="match status" value="1"/>
</dbReference>
<dbReference type="InterPro" id="IPR001807">
    <property type="entry name" value="ClC"/>
</dbReference>
<keyword evidence="6 11" id="KW-0472">Membrane</keyword>
<evidence type="ECO:0000256" key="1">
    <source>
        <dbReference type="ARBA" id="ARBA00004141"/>
    </source>
</evidence>
<keyword evidence="14" id="KW-1185">Reference proteome</keyword>
<dbReference type="RefSeq" id="WP_132130366.1">
    <property type="nucleotide sequence ID" value="NZ_SMAD01000014.1"/>
</dbReference>
<feature type="transmembrane region" description="Helical" evidence="11">
    <location>
        <begin position="187"/>
        <end position="212"/>
    </location>
</feature>
<feature type="transmembrane region" description="Helical" evidence="11">
    <location>
        <begin position="430"/>
        <end position="449"/>
    </location>
</feature>
<comment type="subcellular location">
    <subcellularLocation>
        <location evidence="1">Membrane</location>
        <topology evidence="1">Multi-pass membrane protein</topology>
    </subcellularLocation>
</comment>
<feature type="transmembrane region" description="Helical" evidence="11">
    <location>
        <begin position="297"/>
        <end position="321"/>
    </location>
</feature>
<reference evidence="13 14" key="1">
    <citation type="submission" date="2019-03" db="EMBL/GenBank/DDBJ databases">
        <title>Genomic Encyclopedia of Type Strains, Phase IV (KMG-IV): sequencing the most valuable type-strain genomes for metagenomic binning, comparative biology and taxonomic classification.</title>
        <authorList>
            <person name="Goeker M."/>
        </authorList>
    </citation>
    <scope>NUCLEOTIDE SEQUENCE [LARGE SCALE GENOMIC DNA]</scope>
    <source>
        <strain evidence="13 14">DSM 21100</strain>
    </source>
</reference>
<proteinExistence type="predicted"/>
<feature type="transmembrane region" description="Helical" evidence="11">
    <location>
        <begin position="89"/>
        <end position="109"/>
    </location>
</feature>
<name>A0A4R3KLU0_9SPHI</name>
<dbReference type="InterPro" id="IPR050368">
    <property type="entry name" value="ClC-type_chloride_channel"/>
</dbReference>
<organism evidence="13 14">
    <name type="scientific">Anseongella ginsenosidimutans</name>
    <dbReference type="NCBI Taxonomy" id="496056"/>
    <lineage>
        <taxon>Bacteria</taxon>
        <taxon>Pseudomonadati</taxon>
        <taxon>Bacteroidota</taxon>
        <taxon>Sphingobacteriia</taxon>
        <taxon>Sphingobacteriales</taxon>
        <taxon>Sphingobacteriaceae</taxon>
        <taxon>Anseongella</taxon>
    </lineage>
</organism>
<evidence type="ECO:0000256" key="3">
    <source>
        <dbReference type="ARBA" id="ARBA00022692"/>
    </source>
</evidence>
<feature type="domain" description="CBS" evidence="12">
    <location>
        <begin position="545"/>
        <end position="603"/>
    </location>
</feature>
<gene>
    <name evidence="13" type="ORF">EDD80_11420</name>
</gene>
<feature type="transmembrane region" description="Helical" evidence="11">
    <location>
        <begin position="396"/>
        <end position="418"/>
    </location>
</feature>
<evidence type="ECO:0000256" key="9">
    <source>
        <dbReference type="ARBA" id="ARBA00023303"/>
    </source>
</evidence>
<dbReference type="GO" id="GO:0034707">
    <property type="term" value="C:chloride channel complex"/>
    <property type="evidence" value="ECO:0007669"/>
    <property type="project" value="UniProtKB-KW"/>
</dbReference>
<dbReference type="CDD" id="cd02205">
    <property type="entry name" value="CBS_pair_SF"/>
    <property type="match status" value="1"/>
</dbReference>
<evidence type="ECO:0000259" key="12">
    <source>
        <dbReference type="PROSITE" id="PS51371"/>
    </source>
</evidence>
<evidence type="ECO:0000256" key="10">
    <source>
        <dbReference type="PROSITE-ProRule" id="PRU00703"/>
    </source>
</evidence>
<sequence>MEEENPNGSLPKKNIPISVSMRPTLEAERQKVRNIIPVKRVLYLSGIAIVNALVIGVIARGLIALIALVTNLAFFGKFSLEEVELGHHTFGWTVILIPVIGGVLVGIMAKYGSKAIRGHGIPEAMEQILTNQSKIPPRVTILKPLSAAISIGTGGPFGAEGPIISTGGAFGSFIGQASRVTDNERKILLAAGATAGMAAIFGSPFAAILLAIELLLFEFSPRSIIPVALSCITGAACHIALFSSGPMFHMPAVEAPTYTALANYSIIGAIIGVFSALITRVVYLIEDGFEKLPIHWMWWPAIGSIAVGVVGYIAPSTLGVGYENISTAISGEATIQVLLVLCFLKLVSWAISLGSGTSGGTLAPMLTIGGAAGALIGMGWMAVFPGSGINIPTAALVGMAAMFAGASRALLTSIVFALETTMQPNTLTPLLGGCTAAYFVSFFLMENTIMTEKIARRGVHTPHSYAPDILDSTLVKNIVKEAVRLLSADNTIGEVRSWLEKENINTERQRSFAVTDHDQRLVGTVDLYAITDGNNDANAPITSILNPRTATVYEDNTLRVAVDILARLKPALLPVVSRADKTKLTGVISHDDILQTLRLQKDEVENMQRTISLKRRSFQIIVRGRKFLHK</sequence>
<dbReference type="InterPro" id="IPR046342">
    <property type="entry name" value="CBS_dom_sf"/>
</dbReference>
<keyword evidence="8" id="KW-0868">Chloride</keyword>
<feature type="transmembrane region" description="Helical" evidence="11">
    <location>
        <begin position="264"/>
        <end position="285"/>
    </location>
</feature>
<dbReference type="InterPro" id="IPR014743">
    <property type="entry name" value="Cl-channel_core"/>
</dbReference>
<dbReference type="PANTHER" id="PTHR43427">
    <property type="entry name" value="CHLORIDE CHANNEL PROTEIN CLC-E"/>
    <property type="match status" value="1"/>
</dbReference>
<dbReference type="PROSITE" id="PS51371">
    <property type="entry name" value="CBS"/>
    <property type="match status" value="1"/>
</dbReference>
<keyword evidence="7" id="KW-0869">Chloride channel</keyword>
<feature type="transmembrane region" description="Helical" evidence="11">
    <location>
        <begin position="363"/>
        <end position="384"/>
    </location>
</feature>
<dbReference type="AlphaFoldDB" id="A0A4R3KLU0"/>
<evidence type="ECO:0000256" key="2">
    <source>
        <dbReference type="ARBA" id="ARBA00022448"/>
    </source>
</evidence>
<keyword evidence="4 11" id="KW-1133">Transmembrane helix</keyword>
<dbReference type="Pfam" id="PF00654">
    <property type="entry name" value="Voltage_CLC"/>
    <property type="match status" value="1"/>
</dbReference>